<dbReference type="Pfam" id="PF00534">
    <property type="entry name" value="Glycos_transf_1"/>
    <property type="match status" value="1"/>
</dbReference>
<dbReference type="SUPFAM" id="SSF53756">
    <property type="entry name" value="UDP-Glycosyltransferase/glycogen phosphorylase"/>
    <property type="match status" value="1"/>
</dbReference>
<organism evidence="2 3">
    <name type="scientific">Sphingobacterium suaedae</name>
    <dbReference type="NCBI Taxonomy" id="1686402"/>
    <lineage>
        <taxon>Bacteria</taxon>
        <taxon>Pseudomonadati</taxon>
        <taxon>Bacteroidota</taxon>
        <taxon>Sphingobacteriia</taxon>
        <taxon>Sphingobacteriales</taxon>
        <taxon>Sphingobacteriaceae</taxon>
        <taxon>Sphingobacterium</taxon>
    </lineage>
</organism>
<dbReference type="InterPro" id="IPR001296">
    <property type="entry name" value="Glyco_trans_1"/>
</dbReference>
<dbReference type="RefSeq" id="WP_380902779.1">
    <property type="nucleotide sequence ID" value="NZ_JBHUEG010000007.1"/>
</dbReference>
<evidence type="ECO:0000313" key="3">
    <source>
        <dbReference type="Proteomes" id="UP001597545"/>
    </source>
</evidence>
<dbReference type="PANTHER" id="PTHR12526:SF572">
    <property type="entry name" value="BLL5144 PROTEIN"/>
    <property type="match status" value="1"/>
</dbReference>
<proteinExistence type="predicted"/>
<dbReference type="PANTHER" id="PTHR12526">
    <property type="entry name" value="GLYCOSYLTRANSFERASE"/>
    <property type="match status" value="1"/>
</dbReference>
<evidence type="ECO:0000313" key="2">
    <source>
        <dbReference type="EMBL" id="MFD2547738.1"/>
    </source>
</evidence>
<feature type="domain" description="Glycosyl transferase family 1" evidence="1">
    <location>
        <begin position="172"/>
        <end position="348"/>
    </location>
</feature>
<keyword evidence="3" id="KW-1185">Reference proteome</keyword>
<dbReference type="EMBL" id="JBHULR010000003">
    <property type="protein sequence ID" value="MFD2547738.1"/>
    <property type="molecule type" value="Genomic_DNA"/>
</dbReference>
<sequence>MRIAIIATYPPRQCGIATFTHDFYRTLPADESSHGIIALSDGSEGSFPPEVCLTIHRNERLDYIEAAEYINTHFDVCVLQHEYGIFGGEAGDYILDTLSRLTIPTISNLHTVLQHPSSKEHEVLKRICAQSKGVTVMTDTAIQLLQRVFEVPAAKIQLIPHGVPNFDYNQLEAKKQLGFTDRKVMLTFGFLGRNKGIETAIEAVAKVQDPSLLYVVLGTTHPNVLREQGETYRELLEEQITASGLTDRVQLLNTFASEELLVTYLTACDIYVTPYPHENQISSGTLSFAIGAGAAVISTPYWYAKDLLANDRGLLFDFHDAFGLAEHINYLLDDPLALAKYRRNAASYGRLTSWNNVSKSYYDYLKQISVSMPTIELHKESKKVANLFLADRNRLSS</sequence>
<dbReference type="Proteomes" id="UP001597545">
    <property type="component" value="Unassembled WGS sequence"/>
</dbReference>
<name>A0ABW5KHD6_9SPHI</name>
<accession>A0ABW5KHD6</accession>
<comment type="caution">
    <text evidence="2">The sequence shown here is derived from an EMBL/GenBank/DDBJ whole genome shotgun (WGS) entry which is preliminary data.</text>
</comment>
<dbReference type="CDD" id="cd03822">
    <property type="entry name" value="GT4_mannosyltransferase-like"/>
    <property type="match status" value="1"/>
</dbReference>
<protein>
    <submittedName>
        <fullName evidence="2">Glycosyltransferase family 4 protein</fullName>
    </submittedName>
</protein>
<evidence type="ECO:0000259" key="1">
    <source>
        <dbReference type="Pfam" id="PF00534"/>
    </source>
</evidence>
<dbReference type="Gene3D" id="3.40.50.2000">
    <property type="entry name" value="Glycogen Phosphorylase B"/>
    <property type="match status" value="2"/>
</dbReference>
<reference evidence="3" key="1">
    <citation type="journal article" date="2019" name="Int. J. Syst. Evol. Microbiol.">
        <title>The Global Catalogue of Microorganisms (GCM) 10K type strain sequencing project: providing services to taxonomists for standard genome sequencing and annotation.</title>
        <authorList>
            <consortium name="The Broad Institute Genomics Platform"/>
            <consortium name="The Broad Institute Genome Sequencing Center for Infectious Disease"/>
            <person name="Wu L."/>
            <person name="Ma J."/>
        </authorList>
    </citation>
    <scope>NUCLEOTIDE SEQUENCE [LARGE SCALE GENOMIC DNA]</scope>
    <source>
        <strain evidence="3">KCTC 42662</strain>
    </source>
</reference>
<gene>
    <name evidence="2" type="ORF">ACFSR5_08785</name>
</gene>